<evidence type="ECO:0000256" key="6">
    <source>
        <dbReference type="ARBA" id="ARBA00022771"/>
    </source>
</evidence>
<dbReference type="SUPFAM" id="SSF90229">
    <property type="entry name" value="CCCH zinc finger"/>
    <property type="match status" value="1"/>
</dbReference>
<dbReference type="EC" id="1.2.4.4" evidence="4"/>
<dbReference type="InterPro" id="IPR000571">
    <property type="entry name" value="Znf_CCCH"/>
</dbReference>
<evidence type="ECO:0000256" key="4">
    <source>
        <dbReference type="ARBA" id="ARBA00012277"/>
    </source>
</evidence>
<evidence type="ECO:0000256" key="7">
    <source>
        <dbReference type="ARBA" id="ARBA00022833"/>
    </source>
</evidence>
<dbReference type="InterPro" id="IPR032378">
    <property type="entry name" value="ZC3H15/TMA46_C"/>
</dbReference>
<dbReference type="Gene3D" id="4.10.1000.10">
    <property type="entry name" value="Zinc finger, CCCH-type"/>
    <property type="match status" value="1"/>
</dbReference>
<dbReference type="PANTHER" id="PTHR42980:SF1">
    <property type="entry name" value="2-OXOISOVALERATE DEHYDROGENASE SUBUNIT BETA, MITOCHONDRIAL"/>
    <property type="match status" value="1"/>
</dbReference>
<sequence>MPPKQQPPKKAEQKRREKVIEDKTFGMKNKKGAQNQKYVQQIQNQLRSNNARAEQAKAAEAKKKKELEEMRDLNKLLRPVEQKVQRDVDPKSVLCAFFKSGMCHKGAKCKFSHDLAVEQKSQKKNLYVDSRDLKKEEEEDNMENWDDNKLNEVVNKKHGEANKKLNQTTIVCKYFLQAVEDSKYGWFWECPNGGDKCHYRHCLPEGYVLKKDRKKMEEQDKENQISLEELIEKERAALQGKNLTKVTLQSFVAWKKRKLREKKEKEAEEEKAKKDKIKAGKALGMSGRDLFTFNADACVDDEDAEDVEFEKEEIDPDEKVFEIDNNFFKFEGMDDDLDEGTALSDATRASTADGLAQGVASVAINEELFDVDEELEGLSSDEDEPTASGVSGVVTVLDLLYERFPKTNENTMISIATDTVLDCLGEALKSSVHNGGTRSAAMTSRSITGTLRNAPRLLQTFYRTASHFTYMPSGVKPEIANVGGPLEKMNLCQAVNSAMHVAMASDKTAMLFGEDVAFGGVFRCSVGLKDKFGEDRVFNTPLCEQGIVGFGIGVAVGGSTAIAEVQFSDYIFPAYDQLVNEAAKYRYRSGDMFNCGALTVRATYGAVGHGGLYHSQSPEGNFTHTPGLKVVIPRGPVQAKGLLLSCIRDPNPCIFFEPKVLYRLAAEDVPTGSDITIVAWATQVHVALEAAQIAKEKLGVDVEVIDLATIMPWDEETVVKSVEKTGHLIVTHEAPVTSGFGAEIAASIQRRCFLHLESPIERVCGFDTPFPHVFEPFYLPTKWRLIDAIKKSINY</sequence>
<dbReference type="Proteomes" id="UP001303046">
    <property type="component" value="Unassembled WGS sequence"/>
</dbReference>
<keyword evidence="12" id="KW-0175">Coiled coil</keyword>
<evidence type="ECO:0000256" key="2">
    <source>
        <dbReference type="ARBA" id="ARBA00004173"/>
    </source>
</evidence>
<dbReference type="Gene3D" id="3.40.50.970">
    <property type="match status" value="1"/>
</dbReference>
<dbReference type="Pfam" id="PF02780">
    <property type="entry name" value="Transketolase_C"/>
    <property type="match status" value="1"/>
</dbReference>
<keyword evidence="5 11" id="KW-0479">Metal-binding</keyword>
<dbReference type="Pfam" id="PF02779">
    <property type="entry name" value="Transket_pyr"/>
    <property type="match status" value="1"/>
</dbReference>
<dbReference type="SUPFAM" id="SSF52518">
    <property type="entry name" value="Thiamin diphosphate-binding fold (THDP-binding)"/>
    <property type="match status" value="1"/>
</dbReference>
<dbReference type="EMBL" id="JAVFWL010000001">
    <property type="protein sequence ID" value="KAK6727242.1"/>
    <property type="molecule type" value="Genomic_DNA"/>
</dbReference>
<dbReference type="SMART" id="SM00356">
    <property type="entry name" value="ZnF_C3H1"/>
    <property type="match status" value="2"/>
</dbReference>
<dbReference type="InterPro" id="IPR009014">
    <property type="entry name" value="Transketo_C/PFOR_II"/>
</dbReference>
<feature type="domain" description="C3H1-type" evidence="14">
    <location>
        <begin position="89"/>
        <end position="116"/>
    </location>
</feature>
<evidence type="ECO:0000256" key="13">
    <source>
        <dbReference type="SAM" id="MobiDB-lite"/>
    </source>
</evidence>
<proteinExistence type="inferred from homology"/>
<dbReference type="InterPro" id="IPR036855">
    <property type="entry name" value="Znf_CCCH_sf"/>
</dbReference>
<evidence type="ECO:0000256" key="10">
    <source>
        <dbReference type="ARBA" id="ARBA00051764"/>
    </source>
</evidence>
<name>A0ABR1BPL0_NECAM</name>
<evidence type="ECO:0000256" key="5">
    <source>
        <dbReference type="ARBA" id="ARBA00022723"/>
    </source>
</evidence>
<comment type="similarity">
    <text evidence="3">Belongs to the ZC3H15/TMA46 family.</text>
</comment>
<feature type="zinc finger region" description="C3H1-type" evidence="11">
    <location>
        <begin position="166"/>
        <end position="204"/>
    </location>
</feature>
<evidence type="ECO:0000256" key="11">
    <source>
        <dbReference type="PROSITE-ProRule" id="PRU00723"/>
    </source>
</evidence>
<keyword evidence="8" id="KW-0560">Oxidoreductase</keyword>
<feature type="compositionally biased region" description="Basic and acidic residues" evidence="13">
    <location>
        <begin position="9"/>
        <end position="25"/>
    </location>
</feature>
<dbReference type="InterPro" id="IPR033248">
    <property type="entry name" value="Transketolase_C"/>
</dbReference>
<reference evidence="15 16" key="1">
    <citation type="submission" date="2023-08" db="EMBL/GenBank/DDBJ databases">
        <title>A Necator americanus chromosomal reference genome.</title>
        <authorList>
            <person name="Ilik V."/>
            <person name="Petrzelkova K.J."/>
            <person name="Pardy F."/>
            <person name="Fuh T."/>
            <person name="Niatou-Singa F.S."/>
            <person name="Gouil Q."/>
            <person name="Baker L."/>
            <person name="Ritchie M.E."/>
            <person name="Jex A.R."/>
            <person name="Gazzola D."/>
            <person name="Li H."/>
            <person name="Toshio Fujiwara R."/>
            <person name="Zhan B."/>
            <person name="Aroian R.V."/>
            <person name="Pafco B."/>
            <person name="Schwarz E.M."/>
        </authorList>
    </citation>
    <scope>NUCLEOTIDE SEQUENCE [LARGE SCALE GENOMIC DNA]</scope>
    <source>
        <strain evidence="15 16">Aroian</strain>
        <tissue evidence="15">Whole animal</tissue>
    </source>
</reference>
<dbReference type="SMART" id="SM00861">
    <property type="entry name" value="Transket_pyr"/>
    <property type="match status" value="1"/>
</dbReference>
<evidence type="ECO:0000256" key="1">
    <source>
        <dbReference type="ARBA" id="ARBA00001964"/>
    </source>
</evidence>
<comment type="cofactor">
    <cofactor evidence="1">
        <name>thiamine diphosphate</name>
        <dbReference type="ChEBI" id="CHEBI:58937"/>
    </cofactor>
</comment>
<keyword evidence="9" id="KW-0496">Mitochondrion</keyword>
<evidence type="ECO:0000256" key="8">
    <source>
        <dbReference type="ARBA" id="ARBA00023002"/>
    </source>
</evidence>
<comment type="caution">
    <text evidence="15">The sequence shown here is derived from an EMBL/GenBank/DDBJ whole genome shotgun (WGS) entry which is preliminary data.</text>
</comment>
<dbReference type="SUPFAM" id="SSF52922">
    <property type="entry name" value="TK C-terminal domain-like"/>
    <property type="match status" value="1"/>
</dbReference>
<dbReference type="PANTHER" id="PTHR42980">
    <property type="entry name" value="2-OXOISOVALERATE DEHYDROGENASE SUBUNIT BETA-RELATED"/>
    <property type="match status" value="1"/>
</dbReference>
<feature type="region of interest" description="Disordered" evidence="13">
    <location>
        <begin position="1"/>
        <end position="35"/>
    </location>
</feature>
<gene>
    <name evidence="15" type="primary">Necator_chrI.g1262</name>
    <name evidence="15" type="ORF">RB195_005136</name>
</gene>
<dbReference type="InterPro" id="IPR005475">
    <property type="entry name" value="Transketolase-like_Pyr-bd"/>
</dbReference>
<dbReference type="Gene3D" id="3.40.50.920">
    <property type="match status" value="1"/>
</dbReference>
<keyword evidence="7 11" id="KW-0862">Zinc</keyword>
<feature type="zinc finger region" description="C3H1-type" evidence="11">
    <location>
        <begin position="89"/>
        <end position="116"/>
    </location>
</feature>
<evidence type="ECO:0000256" key="9">
    <source>
        <dbReference type="ARBA" id="ARBA00023128"/>
    </source>
</evidence>
<comment type="subcellular location">
    <subcellularLocation>
        <location evidence="2">Mitochondrion</location>
    </subcellularLocation>
</comment>
<protein>
    <recommendedName>
        <fullName evidence="4">3-methyl-2-oxobutanoate dehydrogenase (2-methylpropanoyl-transferring)</fullName>
        <ecNumber evidence="4">1.2.4.4</ecNumber>
    </recommendedName>
</protein>
<evidence type="ECO:0000313" key="16">
    <source>
        <dbReference type="Proteomes" id="UP001303046"/>
    </source>
</evidence>
<organism evidence="15 16">
    <name type="scientific">Necator americanus</name>
    <name type="common">Human hookworm</name>
    <dbReference type="NCBI Taxonomy" id="51031"/>
    <lineage>
        <taxon>Eukaryota</taxon>
        <taxon>Metazoa</taxon>
        <taxon>Ecdysozoa</taxon>
        <taxon>Nematoda</taxon>
        <taxon>Chromadorea</taxon>
        <taxon>Rhabditida</taxon>
        <taxon>Rhabditina</taxon>
        <taxon>Rhabditomorpha</taxon>
        <taxon>Strongyloidea</taxon>
        <taxon>Ancylostomatidae</taxon>
        <taxon>Bunostominae</taxon>
        <taxon>Necator</taxon>
    </lineage>
</organism>
<evidence type="ECO:0000256" key="12">
    <source>
        <dbReference type="SAM" id="Coils"/>
    </source>
</evidence>
<evidence type="ECO:0000259" key="14">
    <source>
        <dbReference type="PROSITE" id="PS50103"/>
    </source>
</evidence>
<evidence type="ECO:0000313" key="15">
    <source>
        <dbReference type="EMBL" id="KAK6727242.1"/>
    </source>
</evidence>
<dbReference type="Gene3D" id="6.20.400.10">
    <property type="match status" value="1"/>
</dbReference>
<dbReference type="Pfam" id="PF16543">
    <property type="entry name" value="DFRP_C"/>
    <property type="match status" value="1"/>
</dbReference>
<dbReference type="InterPro" id="IPR029061">
    <property type="entry name" value="THDP-binding"/>
</dbReference>
<comment type="catalytic activity">
    <reaction evidence="10">
        <text>N(6)-[(R)-lipoyl]-L-lysyl-[protein] + 3-methyl-2-oxobutanoate + H(+) = N(6)-[(R)-S(8)-2-methylpropanoyldihydrolipoyl]-L-lysyl-[protein] + CO2</text>
        <dbReference type="Rhea" id="RHEA:13457"/>
        <dbReference type="Rhea" id="RHEA-COMP:10474"/>
        <dbReference type="Rhea" id="RHEA-COMP:10497"/>
        <dbReference type="ChEBI" id="CHEBI:11851"/>
        <dbReference type="ChEBI" id="CHEBI:15378"/>
        <dbReference type="ChEBI" id="CHEBI:16526"/>
        <dbReference type="ChEBI" id="CHEBI:83099"/>
        <dbReference type="ChEBI" id="CHEBI:83142"/>
        <dbReference type="EC" id="1.2.4.4"/>
    </reaction>
    <physiologicalReaction direction="left-to-right" evidence="10">
        <dbReference type="Rhea" id="RHEA:13458"/>
    </physiologicalReaction>
</comment>
<feature type="domain" description="C3H1-type" evidence="14">
    <location>
        <begin position="166"/>
        <end position="204"/>
    </location>
</feature>
<keyword evidence="6 11" id="KW-0863">Zinc-finger</keyword>
<accession>A0ABR1BPL0</accession>
<dbReference type="PROSITE" id="PS50103">
    <property type="entry name" value="ZF_C3H1"/>
    <property type="match status" value="2"/>
</dbReference>
<dbReference type="CDD" id="cd07036">
    <property type="entry name" value="TPP_PYR_E1-PDHc-beta_like"/>
    <property type="match status" value="1"/>
</dbReference>
<keyword evidence="16" id="KW-1185">Reference proteome</keyword>
<feature type="coiled-coil region" evidence="12">
    <location>
        <begin position="39"/>
        <end position="76"/>
    </location>
</feature>
<evidence type="ECO:0000256" key="3">
    <source>
        <dbReference type="ARBA" id="ARBA00010043"/>
    </source>
</evidence>